<keyword evidence="3" id="KW-0175">Coiled coil</keyword>
<accession>A0ABS6JRU3</accession>
<dbReference type="InterPro" id="IPR032524">
    <property type="entry name" value="ABC_tran_C"/>
</dbReference>
<protein>
    <submittedName>
        <fullName evidence="6">ABC-F family ATP-binding cassette domain-containing protein</fullName>
    </submittedName>
</protein>
<evidence type="ECO:0000256" key="3">
    <source>
        <dbReference type="SAM" id="Coils"/>
    </source>
</evidence>
<dbReference type="Gene3D" id="1.10.287.380">
    <property type="entry name" value="Valyl-tRNA synthetase, C-terminal domain"/>
    <property type="match status" value="1"/>
</dbReference>
<dbReference type="PROSITE" id="PS50893">
    <property type="entry name" value="ABC_TRANSPORTER_2"/>
    <property type="match status" value="2"/>
</dbReference>
<dbReference type="Pfam" id="PF12848">
    <property type="entry name" value="ABC_tran_Xtn"/>
    <property type="match status" value="1"/>
</dbReference>
<organism evidence="6 7">
    <name type="scientific">Evansella alkalicola</name>
    <dbReference type="NCBI Taxonomy" id="745819"/>
    <lineage>
        <taxon>Bacteria</taxon>
        <taxon>Bacillati</taxon>
        <taxon>Bacillota</taxon>
        <taxon>Bacilli</taxon>
        <taxon>Bacillales</taxon>
        <taxon>Bacillaceae</taxon>
        <taxon>Evansella</taxon>
    </lineage>
</organism>
<evidence type="ECO:0000313" key="7">
    <source>
        <dbReference type="Proteomes" id="UP000790580"/>
    </source>
</evidence>
<dbReference type="InterPro" id="IPR017871">
    <property type="entry name" value="ABC_transporter-like_CS"/>
</dbReference>
<feature type="coiled-coil region" evidence="3">
    <location>
        <begin position="570"/>
        <end position="635"/>
    </location>
</feature>
<dbReference type="Pfam" id="PF16326">
    <property type="entry name" value="ABC_tran_CTD"/>
    <property type="match status" value="1"/>
</dbReference>
<evidence type="ECO:0000256" key="4">
    <source>
        <dbReference type="SAM" id="MobiDB-lite"/>
    </source>
</evidence>
<dbReference type="EMBL" id="JAHQCR010000009">
    <property type="protein sequence ID" value="MBU9719997.1"/>
    <property type="molecule type" value="Genomic_DNA"/>
</dbReference>
<evidence type="ECO:0000256" key="1">
    <source>
        <dbReference type="ARBA" id="ARBA00022741"/>
    </source>
</evidence>
<dbReference type="SUPFAM" id="SSF52540">
    <property type="entry name" value="P-loop containing nucleoside triphosphate hydrolases"/>
    <property type="match status" value="2"/>
</dbReference>
<feature type="domain" description="ABC transporter" evidence="5">
    <location>
        <begin position="4"/>
        <end position="255"/>
    </location>
</feature>
<dbReference type="InterPro" id="IPR003593">
    <property type="entry name" value="AAA+_ATPase"/>
</dbReference>
<dbReference type="PANTHER" id="PTHR42855">
    <property type="entry name" value="ABC TRANSPORTER ATP-BINDING SUBUNIT"/>
    <property type="match status" value="1"/>
</dbReference>
<keyword evidence="1" id="KW-0547">Nucleotide-binding</keyword>
<gene>
    <name evidence="6" type="ORF">KS407_00905</name>
</gene>
<reference evidence="6 7" key="1">
    <citation type="submission" date="2021-06" db="EMBL/GenBank/DDBJ databases">
        <title>Bacillus sp. RD4P76, an endophyte from a halophyte.</title>
        <authorList>
            <person name="Sun J.-Q."/>
        </authorList>
    </citation>
    <scope>NUCLEOTIDE SEQUENCE [LARGE SCALE GENOMIC DNA]</scope>
    <source>
        <strain evidence="6 7">JCM 17098</strain>
    </source>
</reference>
<dbReference type="InterPro" id="IPR032781">
    <property type="entry name" value="ABC_tran_Xtn"/>
</dbReference>
<dbReference type="CDD" id="cd03221">
    <property type="entry name" value="ABCF_EF-3"/>
    <property type="match status" value="2"/>
</dbReference>
<dbReference type="Pfam" id="PF00005">
    <property type="entry name" value="ABC_tran"/>
    <property type="match status" value="2"/>
</dbReference>
<dbReference type="PROSITE" id="PS00211">
    <property type="entry name" value="ABC_TRANSPORTER_1"/>
    <property type="match status" value="1"/>
</dbReference>
<evidence type="ECO:0000256" key="2">
    <source>
        <dbReference type="ARBA" id="ARBA00022840"/>
    </source>
</evidence>
<dbReference type="RefSeq" id="WP_088073583.1">
    <property type="nucleotide sequence ID" value="NZ_JAHQCR010000009.1"/>
</dbReference>
<evidence type="ECO:0000313" key="6">
    <source>
        <dbReference type="EMBL" id="MBU9719997.1"/>
    </source>
</evidence>
<dbReference type="PANTHER" id="PTHR42855:SF1">
    <property type="entry name" value="ABC TRANSPORTER DOMAIN-CONTAINING PROTEIN"/>
    <property type="match status" value="1"/>
</dbReference>
<proteinExistence type="predicted"/>
<dbReference type="Proteomes" id="UP000790580">
    <property type="component" value="Unassembled WGS sequence"/>
</dbReference>
<dbReference type="InterPro" id="IPR037118">
    <property type="entry name" value="Val-tRNA_synth_C_sf"/>
</dbReference>
<comment type="caution">
    <text evidence="6">The sequence shown here is derived from an EMBL/GenBank/DDBJ whole genome shotgun (WGS) entry which is preliminary data.</text>
</comment>
<dbReference type="Gene3D" id="3.40.50.300">
    <property type="entry name" value="P-loop containing nucleotide triphosphate hydrolases"/>
    <property type="match status" value="2"/>
</dbReference>
<evidence type="ECO:0000259" key="5">
    <source>
        <dbReference type="PROSITE" id="PS50893"/>
    </source>
</evidence>
<name>A0ABS6JRU3_9BACI</name>
<dbReference type="InterPro" id="IPR027417">
    <property type="entry name" value="P-loop_NTPase"/>
</dbReference>
<dbReference type="GO" id="GO:0005524">
    <property type="term" value="F:ATP binding"/>
    <property type="evidence" value="ECO:0007669"/>
    <property type="project" value="UniProtKB-KW"/>
</dbReference>
<dbReference type="SMART" id="SM00382">
    <property type="entry name" value="AAA"/>
    <property type="match status" value="2"/>
</dbReference>
<sequence>MSILRVENLHKTYGDKELFNHIAFNIEANDRIGLIGVNGTGKSTLLKVLAEIEGRETGDIIHANDFQVEYLPQEPELKEELTVLDQVYFGEALVMKVMREYESTLIELEKDPLNEAKQKRLGTMQQRMDEAEAWEANTMAKTILTKLGISDFTKQVKHLSGGQKKRVAIAKALIQPVDLLLLDEPTNHLDNETIEWLEVFLSQYRGALMLVTHDRYFLNRVTNKIFELDQGEIYQYEGNYELFLEKKAEREEVEGQRETKRQNLLRREIAWLKRGAKARTTKQKARIHRVEALKDEKAPVEKGEVDFSIGSTRLGKKVIELKEVGKSFEDLRLFHDLSYLVVPGERLGIIGPNGTGKSTLLNVIAGRIKPDSGEVEVGETVKIGYYTQGHEEMDESQRVIEFIKDVAEVVHTTDGQVITAEQMLERFLFPRGAQWTYINRLSGGERRRLYLLKILMGEPNVLFLDEPTNDLDTQTLSVLEDYLDQFPGVVITVSHDRYFLDRVVDKLLVFEGQGRVSRYQGAYSDWLEENKKEAAKGSHKQGVTETGKSSSSASQKKKPKKLSYRDQQDWDQIEDRIASLEEKKEQLETEIHDAGSDLDKIRALYEEQNKVNEELEQAMERWEELSLLVEEMESAKKE</sequence>
<dbReference type="InterPro" id="IPR051309">
    <property type="entry name" value="ABCF_ATPase"/>
</dbReference>
<feature type="region of interest" description="Disordered" evidence="4">
    <location>
        <begin position="534"/>
        <end position="567"/>
    </location>
</feature>
<keyword evidence="7" id="KW-1185">Reference proteome</keyword>
<feature type="domain" description="ABC transporter" evidence="5">
    <location>
        <begin position="319"/>
        <end position="537"/>
    </location>
</feature>
<keyword evidence="2 6" id="KW-0067">ATP-binding</keyword>
<dbReference type="InterPro" id="IPR003439">
    <property type="entry name" value="ABC_transporter-like_ATP-bd"/>
</dbReference>